<dbReference type="GO" id="GO:0016491">
    <property type="term" value="F:oxidoreductase activity"/>
    <property type="evidence" value="ECO:0007669"/>
    <property type="project" value="InterPro"/>
</dbReference>
<dbReference type="InterPro" id="IPR018713">
    <property type="entry name" value="MPAB/Lcp_cat_dom"/>
</dbReference>
<evidence type="ECO:0000313" key="2">
    <source>
        <dbReference type="EMBL" id="PRW63211.1"/>
    </source>
</evidence>
<evidence type="ECO:0000259" key="1">
    <source>
        <dbReference type="Pfam" id="PF09995"/>
    </source>
</evidence>
<dbReference type="STRING" id="1050202.GCA_000384035_02746"/>
<dbReference type="PANTHER" id="PTHR36124">
    <property type="match status" value="1"/>
</dbReference>
<reference evidence="2 3" key="1">
    <citation type="submission" date="2018-03" db="EMBL/GenBank/DDBJ databases">
        <title>Actinopolyspora mortivallis from Sahara, screening for active biomolecules.</title>
        <authorList>
            <person name="Selama O."/>
            <person name="Wellington E.M.H."/>
            <person name="Hacene H."/>
        </authorList>
    </citation>
    <scope>NUCLEOTIDE SEQUENCE [LARGE SCALE GENOMIC DNA]</scope>
    <source>
        <strain evidence="2 3">M5A</strain>
    </source>
</reference>
<sequence>MSEAEVRQPWFDPLGKFARLRLIRDLDPERDHTLIYRISAGLEFPWDYRRALELALFRTFCVPSISGLLQRTGEFACRTQKRYDDTSILMEELGRHGYDSRQGKRSLRMINRMHGRYDISNDDMLYVLSTFVYDPIRWIDAYGWRSLSEHERLAAYHYYRQVGRRMGIRSIPDYAEFERFNREYEAEHFVFAESNRAVGLDSLAMVCAWFPRPMRWLVARGFVAGLEPAMRTAFGFPEPREWEERAVAGALRWHGRIERLLPSRRVSRLGRGRKLSYPGYPHGYDLDDLGALDRCPVEASG</sequence>
<dbReference type="Pfam" id="PF09995">
    <property type="entry name" value="MPAB_Lcp_cat"/>
    <property type="match status" value="1"/>
</dbReference>
<protein>
    <submittedName>
        <fullName evidence="2">DUF2236 domain-containing protein</fullName>
    </submittedName>
</protein>
<dbReference type="Proteomes" id="UP000239352">
    <property type="component" value="Unassembled WGS sequence"/>
</dbReference>
<dbReference type="InParanoid" id="A0A2T0GVS4"/>
<proteinExistence type="predicted"/>
<evidence type="ECO:0000313" key="3">
    <source>
        <dbReference type="Proteomes" id="UP000239352"/>
    </source>
</evidence>
<dbReference type="PANTHER" id="PTHR36124:SF1">
    <property type="entry name" value="ER-BOUND OXYGENASE MPAB_MPAB'_RUBBER OXYGENASE CATALYTIC DOMAIN-CONTAINING PROTEIN"/>
    <property type="match status" value="1"/>
</dbReference>
<dbReference type="EMBL" id="PVSR01000018">
    <property type="protein sequence ID" value="PRW63211.1"/>
    <property type="molecule type" value="Genomic_DNA"/>
</dbReference>
<feature type="domain" description="ER-bound oxygenase mpaB/mpaB'/Rubber oxygenase catalytic" evidence="1">
    <location>
        <begin position="99"/>
        <end position="253"/>
    </location>
</feature>
<dbReference type="InterPro" id="IPR046366">
    <property type="entry name" value="MPAB"/>
</dbReference>
<name>A0A2T0GVS4_ACTMO</name>
<organism evidence="2 3">
    <name type="scientific">Actinopolyspora mortivallis</name>
    <dbReference type="NCBI Taxonomy" id="33906"/>
    <lineage>
        <taxon>Bacteria</taxon>
        <taxon>Bacillati</taxon>
        <taxon>Actinomycetota</taxon>
        <taxon>Actinomycetes</taxon>
        <taxon>Actinopolysporales</taxon>
        <taxon>Actinopolysporaceae</taxon>
        <taxon>Actinopolyspora</taxon>
    </lineage>
</organism>
<dbReference type="AlphaFoldDB" id="A0A2T0GVS4"/>
<comment type="caution">
    <text evidence="2">The sequence shown here is derived from an EMBL/GenBank/DDBJ whole genome shotgun (WGS) entry which is preliminary data.</text>
</comment>
<dbReference type="RefSeq" id="WP_106113983.1">
    <property type="nucleotide sequence ID" value="NZ_PVSR01000018.1"/>
</dbReference>
<accession>A0A2T0GVS4</accession>
<gene>
    <name evidence="2" type="ORF">CEP50_11690</name>
</gene>
<keyword evidence="3" id="KW-1185">Reference proteome</keyword>